<feature type="repeat" description="WD" evidence="3">
    <location>
        <begin position="285"/>
        <end position="326"/>
    </location>
</feature>
<sequence length="538" mass="55575">MATSEATATAAPDAVCPVCLTPAVGEAVCAHCRWALEGPLVLGRATPGIRAAFDERLATARRRLDLRAAARAAGYPAQGDPKRLGRLESLVRGGPAVPGERDDVLRELALDDVPGPDVPGRLPDGVVAEITPRGLRTVVVRDGIEDAATAEWPWADLVSGLPGDEDEALFRLAGGIGERTTALPEVREPADLGAAARATVLVSRLAGWPVPERLLARLRRRLPDARPLYLPAAEPQPGPLRHPAGFTAAVCGGGPAPGEVRFAGGGADGSVTVWRLWQPEPLATRALHNRRITCVDLTEDGLSVVSGGQDGAVRLWSFGGSGRVRVLTWHNGWVSALRRRGGVVFSVGDDARLRRSVIGAAGTESAPLAQVGWASGDAIEATSDGGTVFVGGSDGVGLWDGTTGRPLARLAGGHAVTSLALDPAERLLAVGCADSVVRVFGLYGDRAQESQVDGHSGAVRHVVLDADGALATADNASTVRFRAAHGGPAVVLGTHPAPVRGLALTGDGHLIGAGGDGLVRTWPLPRTHARHTSGKEGP</sequence>
<dbReference type="EMBL" id="VJZC01000013">
    <property type="protein sequence ID" value="MPY56353.1"/>
    <property type="molecule type" value="Genomic_DNA"/>
</dbReference>
<gene>
    <name evidence="4" type="ORF">FNH08_03905</name>
</gene>
<evidence type="ECO:0000313" key="4">
    <source>
        <dbReference type="EMBL" id="MPY56353.1"/>
    </source>
</evidence>
<protein>
    <submittedName>
        <fullName evidence="4">Uncharacterized protein</fullName>
    </submittedName>
</protein>
<dbReference type="PANTHER" id="PTHR19848">
    <property type="entry name" value="WD40 REPEAT PROTEIN"/>
    <property type="match status" value="1"/>
</dbReference>
<dbReference type="PROSITE" id="PS50294">
    <property type="entry name" value="WD_REPEATS_REGION"/>
    <property type="match status" value="1"/>
</dbReference>
<keyword evidence="1 3" id="KW-0853">WD repeat</keyword>
<proteinExistence type="predicted"/>
<dbReference type="OrthoDB" id="218695at2"/>
<dbReference type="AlphaFoldDB" id="A0A5N8XA69"/>
<dbReference type="RefSeq" id="WP_152769825.1">
    <property type="nucleotide sequence ID" value="NZ_VJZC01000013.1"/>
</dbReference>
<dbReference type="InterPro" id="IPR015943">
    <property type="entry name" value="WD40/YVTN_repeat-like_dom_sf"/>
</dbReference>
<keyword evidence="2" id="KW-0677">Repeat</keyword>
<evidence type="ECO:0000256" key="1">
    <source>
        <dbReference type="ARBA" id="ARBA00022574"/>
    </source>
</evidence>
<accession>A0A5N8XA69</accession>
<evidence type="ECO:0000256" key="3">
    <source>
        <dbReference type="PROSITE-ProRule" id="PRU00221"/>
    </source>
</evidence>
<evidence type="ECO:0000313" key="5">
    <source>
        <dbReference type="Proteomes" id="UP000400924"/>
    </source>
</evidence>
<dbReference type="Gene3D" id="2.130.10.10">
    <property type="entry name" value="YVTN repeat-like/Quinoprotein amine dehydrogenase"/>
    <property type="match status" value="2"/>
</dbReference>
<dbReference type="InterPro" id="IPR001680">
    <property type="entry name" value="WD40_rpt"/>
</dbReference>
<comment type="caution">
    <text evidence="4">The sequence shown here is derived from an EMBL/GenBank/DDBJ whole genome shotgun (WGS) entry which is preliminary data.</text>
</comment>
<name>A0A5N8XA69_9ACTN</name>
<dbReference type="Pfam" id="PF00400">
    <property type="entry name" value="WD40"/>
    <property type="match status" value="3"/>
</dbReference>
<dbReference type="PROSITE" id="PS50082">
    <property type="entry name" value="WD_REPEATS_2"/>
    <property type="match status" value="1"/>
</dbReference>
<dbReference type="PANTHER" id="PTHR19848:SF8">
    <property type="entry name" value="F-BOX AND WD REPEAT DOMAIN CONTAINING 7"/>
    <property type="match status" value="1"/>
</dbReference>
<dbReference type="InterPro" id="IPR036322">
    <property type="entry name" value="WD40_repeat_dom_sf"/>
</dbReference>
<dbReference type="SMART" id="SM00320">
    <property type="entry name" value="WD40"/>
    <property type="match status" value="6"/>
</dbReference>
<organism evidence="4 5">
    <name type="scientific">Streptomyces spongiae</name>
    <dbReference type="NCBI Taxonomy" id="565072"/>
    <lineage>
        <taxon>Bacteria</taxon>
        <taxon>Bacillati</taxon>
        <taxon>Actinomycetota</taxon>
        <taxon>Actinomycetes</taxon>
        <taxon>Kitasatosporales</taxon>
        <taxon>Streptomycetaceae</taxon>
        <taxon>Streptomyces</taxon>
    </lineage>
</organism>
<dbReference type="Proteomes" id="UP000400924">
    <property type="component" value="Unassembled WGS sequence"/>
</dbReference>
<dbReference type="SUPFAM" id="SSF50978">
    <property type="entry name" value="WD40 repeat-like"/>
    <property type="match status" value="1"/>
</dbReference>
<reference evidence="4 5" key="1">
    <citation type="submission" date="2019-07" db="EMBL/GenBank/DDBJ databases">
        <title>New species of Amycolatopsis and Streptomyces.</title>
        <authorList>
            <person name="Duangmal K."/>
            <person name="Teo W.F.A."/>
            <person name="Lipun K."/>
        </authorList>
    </citation>
    <scope>NUCLEOTIDE SEQUENCE [LARGE SCALE GENOMIC DNA]</scope>
    <source>
        <strain evidence="4 5">NBRC 106415</strain>
    </source>
</reference>
<keyword evidence="5" id="KW-1185">Reference proteome</keyword>
<evidence type="ECO:0000256" key="2">
    <source>
        <dbReference type="ARBA" id="ARBA00022737"/>
    </source>
</evidence>